<proteinExistence type="predicted"/>
<dbReference type="EMBL" id="CAXLJM020000036">
    <property type="protein sequence ID" value="CAL8105580.1"/>
    <property type="molecule type" value="Genomic_DNA"/>
</dbReference>
<dbReference type="Proteomes" id="UP001642540">
    <property type="component" value="Unassembled WGS sequence"/>
</dbReference>
<feature type="region of interest" description="Disordered" evidence="1">
    <location>
        <begin position="149"/>
        <end position="204"/>
    </location>
</feature>
<protein>
    <submittedName>
        <fullName evidence="2">Uncharacterized protein</fullName>
    </submittedName>
</protein>
<name>A0ABP1QJN0_9HEXA</name>
<organism evidence="2 3">
    <name type="scientific">Orchesella dallaii</name>
    <dbReference type="NCBI Taxonomy" id="48710"/>
    <lineage>
        <taxon>Eukaryota</taxon>
        <taxon>Metazoa</taxon>
        <taxon>Ecdysozoa</taxon>
        <taxon>Arthropoda</taxon>
        <taxon>Hexapoda</taxon>
        <taxon>Collembola</taxon>
        <taxon>Entomobryomorpha</taxon>
        <taxon>Entomobryoidea</taxon>
        <taxon>Orchesellidae</taxon>
        <taxon>Orchesellinae</taxon>
        <taxon>Orchesella</taxon>
    </lineage>
</organism>
<evidence type="ECO:0000313" key="2">
    <source>
        <dbReference type="EMBL" id="CAL8105580.1"/>
    </source>
</evidence>
<accession>A0ABP1QJN0</accession>
<evidence type="ECO:0000256" key="1">
    <source>
        <dbReference type="SAM" id="MobiDB-lite"/>
    </source>
</evidence>
<sequence>MHTLHTCFPSPIPFAFIIFAINNQHQQLVRIYSSVKIIIRNNFFKFFAEPKQNVMEKQMEERSSGAVANELAQGAVSAASTSVFQQEASTEASAVVPRNDKNMMQDGDASDREIESLRLVKEKVERIKNGIIAKIWRNIACIRDPHAAQNDLNSVSSSPESEGVVETDDDSDENEEETEERCQDNVVDVDENETELKSQNDASLSQPSPILIDLTVSDLNDGVTSMEAESQNIEGDLGENYVALDDVPEAVEEVIVTTSEAPVSPVAGPSSQIPQQVASALTCEKIKTKVIHLGVPVIRLKPCPRKAEQNDIERSPTSPTN</sequence>
<comment type="caution">
    <text evidence="2">The sequence shown here is derived from an EMBL/GenBank/DDBJ whole genome shotgun (WGS) entry which is preliminary data.</text>
</comment>
<feature type="compositionally biased region" description="Acidic residues" evidence="1">
    <location>
        <begin position="163"/>
        <end position="179"/>
    </location>
</feature>
<evidence type="ECO:0000313" key="3">
    <source>
        <dbReference type="Proteomes" id="UP001642540"/>
    </source>
</evidence>
<gene>
    <name evidence="2" type="ORF">ODALV1_LOCUS12115</name>
</gene>
<keyword evidence="3" id="KW-1185">Reference proteome</keyword>
<reference evidence="2 3" key="1">
    <citation type="submission" date="2024-08" db="EMBL/GenBank/DDBJ databases">
        <authorList>
            <person name="Cucini C."/>
            <person name="Frati F."/>
        </authorList>
    </citation>
    <scope>NUCLEOTIDE SEQUENCE [LARGE SCALE GENOMIC DNA]</scope>
</reference>